<dbReference type="EMBL" id="KZ293663">
    <property type="protein sequence ID" value="PBK90941.1"/>
    <property type="molecule type" value="Genomic_DNA"/>
</dbReference>
<gene>
    <name evidence="1" type="ORF">ARMGADRAFT_1032038</name>
</gene>
<dbReference type="InParanoid" id="A0A2H3D6R0"/>
<reference evidence="2" key="1">
    <citation type="journal article" date="2017" name="Nat. Ecol. Evol.">
        <title>Genome expansion and lineage-specific genetic innovations in the forest pathogenic fungi Armillaria.</title>
        <authorList>
            <person name="Sipos G."/>
            <person name="Prasanna A.N."/>
            <person name="Walter M.C."/>
            <person name="O'Connor E."/>
            <person name="Balint B."/>
            <person name="Krizsan K."/>
            <person name="Kiss B."/>
            <person name="Hess J."/>
            <person name="Varga T."/>
            <person name="Slot J."/>
            <person name="Riley R."/>
            <person name="Boka B."/>
            <person name="Rigling D."/>
            <person name="Barry K."/>
            <person name="Lee J."/>
            <person name="Mihaltcheva S."/>
            <person name="LaButti K."/>
            <person name="Lipzen A."/>
            <person name="Waldron R."/>
            <person name="Moloney N.M."/>
            <person name="Sperisen C."/>
            <person name="Kredics L."/>
            <person name="Vagvoelgyi C."/>
            <person name="Patrignani A."/>
            <person name="Fitzpatrick D."/>
            <person name="Nagy I."/>
            <person name="Doyle S."/>
            <person name="Anderson J.B."/>
            <person name="Grigoriev I.V."/>
            <person name="Gueldener U."/>
            <person name="Muensterkoetter M."/>
            <person name="Nagy L.G."/>
        </authorList>
    </citation>
    <scope>NUCLEOTIDE SEQUENCE [LARGE SCALE GENOMIC DNA]</scope>
    <source>
        <strain evidence="2">Ar21-2</strain>
    </source>
</reference>
<evidence type="ECO:0000313" key="2">
    <source>
        <dbReference type="Proteomes" id="UP000217790"/>
    </source>
</evidence>
<protein>
    <submittedName>
        <fullName evidence="1">Uncharacterized protein</fullName>
    </submittedName>
</protein>
<accession>A0A2H3D6R0</accession>
<keyword evidence="2" id="KW-1185">Reference proteome</keyword>
<dbReference type="AlphaFoldDB" id="A0A2H3D6R0"/>
<proteinExistence type="predicted"/>
<dbReference type="Proteomes" id="UP000217790">
    <property type="component" value="Unassembled WGS sequence"/>
</dbReference>
<name>A0A2H3D6R0_ARMGA</name>
<sequence length="224" mass="24551">MSSPSSLTDWAKSQFSNLFTEPGNQLEEASVFTADAQLLVNHSQVSVEQFKKSLAEKFGAGVVQDVHIDWKELIHDEEAGIVAGFVDVTRSMKFRIRAGPAQIHTYISLSMKVAQEGEQRTVSQMFYTSVDKAAESPAVPPIVVDINELLSSGRVHELVASVDSSPTTSLLADQFVLPQASSAMFRLYLDVRVPAHRVALTQAFGEFNPPSMWGSVETALFMTD</sequence>
<evidence type="ECO:0000313" key="1">
    <source>
        <dbReference type="EMBL" id="PBK90941.1"/>
    </source>
</evidence>
<dbReference type="OrthoDB" id="3197409at2759"/>
<organism evidence="1 2">
    <name type="scientific">Armillaria gallica</name>
    <name type="common">Bulbous honey fungus</name>
    <name type="synonym">Armillaria bulbosa</name>
    <dbReference type="NCBI Taxonomy" id="47427"/>
    <lineage>
        <taxon>Eukaryota</taxon>
        <taxon>Fungi</taxon>
        <taxon>Dikarya</taxon>
        <taxon>Basidiomycota</taxon>
        <taxon>Agaricomycotina</taxon>
        <taxon>Agaricomycetes</taxon>
        <taxon>Agaricomycetidae</taxon>
        <taxon>Agaricales</taxon>
        <taxon>Marasmiineae</taxon>
        <taxon>Physalacriaceae</taxon>
        <taxon>Armillaria</taxon>
    </lineage>
</organism>